<name>B7PI59_IXOSC</name>
<dbReference type="InterPro" id="IPR037396">
    <property type="entry name" value="FMN_HAD"/>
</dbReference>
<evidence type="ECO:0000313" key="5">
    <source>
        <dbReference type="EnsemblMetazoa" id="ISCW004675-PA"/>
    </source>
</evidence>
<organism>
    <name type="scientific">Ixodes scapularis</name>
    <name type="common">Black-legged tick</name>
    <name type="synonym">Deer tick</name>
    <dbReference type="NCBI Taxonomy" id="6945"/>
    <lineage>
        <taxon>Eukaryota</taxon>
        <taxon>Metazoa</taxon>
        <taxon>Ecdysozoa</taxon>
        <taxon>Arthropoda</taxon>
        <taxon>Chelicerata</taxon>
        <taxon>Arachnida</taxon>
        <taxon>Acari</taxon>
        <taxon>Parasitiformes</taxon>
        <taxon>Ixodida</taxon>
        <taxon>Ixodoidea</taxon>
        <taxon>Ixodidae</taxon>
        <taxon>Ixodinae</taxon>
        <taxon>Ixodes</taxon>
    </lineage>
</organism>
<feature type="domain" description="FMN hydroxy acid dehydrogenase" evidence="3">
    <location>
        <begin position="1"/>
        <end position="208"/>
    </location>
</feature>
<dbReference type="GO" id="GO:0003973">
    <property type="term" value="F:(S)-2-hydroxy-acid oxidase activity"/>
    <property type="evidence" value="ECO:0007669"/>
    <property type="project" value="UniProtKB-EC"/>
</dbReference>
<dbReference type="PANTHER" id="PTHR10578:SF146">
    <property type="entry name" value="OXIDASE, PUTATIVE-RELATED"/>
    <property type="match status" value="1"/>
</dbReference>
<gene>
    <name evidence="4" type="ORF">IscW_ISCW004675</name>
</gene>
<feature type="non-terminal residue" evidence="4">
    <location>
        <position position="1"/>
    </location>
</feature>
<dbReference type="STRING" id="6945.B7PI59"/>
<dbReference type="PANTHER" id="PTHR10578">
    <property type="entry name" value="S -2-HYDROXY-ACID OXIDASE-RELATED"/>
    <property type="match status" value="1"/>
</dbReference>
<dbReference type="EMBL" id="DS716965">
    <property type="protein sequence ID" value="EEC06281.1"/>
    <property type="molecule type" value="Genomic_DNA"/>
</dbReference>
<accession>B7PI59</accession>
<dbReference type="Pfam" id="PF01070">
    <property type="entry name" value="FMN_dh"/>
    <property type="match status" value="1"/>
</dbReference>
<dbReference type="PaxDb" id="6945-B7PI59"/>
<reference evidence="4 6" key="1">
    <citation type="submission" date="2008-03" db="EMBL/GenBank/DDBJ databases">
        <title>Annotation of Ixodes scapularis.</title>
        <authorList>
            <consortium name="Ixodes scapularis Genome Project Consortium"/>
            <person name="Caler E."/>
            <person name="Hannick L.I."/>
            <person name="Bidwell S."/>
            <person name="Joardar V."/>
            <person name="Thiagarajan M."/>
            <person name="Amedeo P."/>
            <person name="Galinsky K.J."/>
            <person name="Schobel S."/>
            <person name="Inman J."/>
            <person name="Hostetler J."/>
            <person name="Miller J."/>
            <person name="Hammond M."/>
            <person name="Megy K."/>
            <person name="Lawson D."/>
            <person name="Kodira C."/>
            <person name="Sutton G."/>
            <person name="Meyer J."/>
            <person name="Hill C.A."/>
            <person name="Birren B."/>
            <person name="Nene V."/>
            <person name="Collins F."/>
            <person name="Alarcon-Chaidez F."/>
            <person name="Wikel S."/>
            <person name="Strausberg R."/>
        </authorList>
    </citation>
    <scope>NUCLEOTIDE SEQUENCE [LARGE SCALE GENOMIC DNA]</scope>
    <source>
        <strain evidence="6">Wikel</strain>
        <strain evidence="4">Wikel colony</strain>
    </source>
</reference>
<dbReference type="FunFam" id="3.20.20.70:FF:000607">
    <property type="match status" value="1"/>
</dbReference>
<dbReference type="HOGENOM" id="CLU_1323764_0_0_1"/>
<evidence type="ECO:0000256" key="1">
    <source>
        <dbReference type="ARBA" id="ARBA00001917"/>
    </source>
</evidence>
<dbReference type="EnsemblMetazoa" id="ISCW004675-RA">
    <property type="protein sequence ID" value="ISCW004675-PA"/>
    <property type="gene ID" value="ISCW004675"/>
</dbReference>
<dbReference type="InterPro" id="IPR000262">
    <property type="entry name" value="FMN-dep_DH"/>
</dbReference>
<evidence type="ECO:0000256" key="2">
    <source>
        <dbReference type="ARBA" id="ARBA00023002"/>
    </source>
</evidence>
<feature type="non-terminal residue" evidence="4">
    <location>
        <position position="208"/>
    </location>
</feature>
<dbReference type="SUPFAM" id="SSF51395">
    <property type="entry name" value="FMN-linked oxidoreductases"/>
    <property type="match status" value="1"/>
</dbReference>
<evidence type="ECO:0000259" key="3">
    <source>
        <dbReference type="PROSITE" id="PS51349"/>
    </source>
</evidence>
<dbReference type="Gene3D" id="3.20.20.70">
    <property type="entry name" value="Aldolase class I"/>
    <property type="match status" value="1"/>
</dbReference>
<keyword evidence="2 4" id="KW-0560">Oxidoreductase</keyword>
<dbReference type="Proteomes" id="UP000001555">
    <property type="component" value="Unassembled WGS sequence"/>
</dbReference>
<dbReference type="VEuPathDB" id="VectorBase:ISCI004675"/>
<evidence type="ECO:0000313" key="4">
    <source>
        <dbReference type="EMBL" id="EEC06281.1"/>
    </source>
</evidence>
<reference evidence="5" key="2">
    <citation type="submission" date="2020-05" db="UniProtKB">
        <authorList>
            <consortium name="EnsemblMetazoa"/>
        </authorList>
    </citation>
    <scope>IDENTIFICATION</scope>
    <source>
        <strain evidence="5">wikel</strain>
    </source>
</reference>
<comment type="cofactor">
    <cofactor evidence="1">
        <name>FMN</name>
        <dbReference type="ChEBI" id="CHEBI:58210"/>
    </cofactor>
</comment>
<proteinExistence type="predicted"/>
<protein>
    <submittedName>
        <fullName evidence="4 5">(S)-2-hydroxy-acid oxidase, putative</fullName>
        <ecNumber evidence="4">1.1.3.15</ecNumber>
    </submittedName>
</protein>
<dbReference type="AlphaFoldDB" id="B7PI59"/>
<keyword evidence="6" id="KW-1185">Reference proteome</keyword>
<dbReference type="EMBL" id="ABJB011107969">
    <property type="status" value="NOT_ANNOTATED_CDS"/>
    <property type="molecule type" value="Genomic_DNA"/>
</dbReference>
<evidence type="ECO:0000313" key="6">
    <source>
        <dbReference type="Proteomes" id="UP000001555"/>
    </source>
</evidence>
<dbReference type="VEuPathDB" id="VectorBase:ISCW004675"/>
<dbReference type="EC" id="1.1.3.15" evidence="4"/>
<dbReference type="PROSITE" id="PS51349">
    <property type="entry name" value="FMN_HYDROXY_ACID_DH_2"/>
    <property type="match status" value="1"/>
</dbReference>
<dbReference type="InterPro" id="IPR013785">
    <property type="entry name" value="Aldolase_TIM"/>
</dbReference>
<sequence>QRLRLRPRVLKNVAQRNMEVTLLGDQRLSMPLAISPTAFQKMAHSDGELATARAARRAGTLMVLSIYSTTSFEDVRQAAPEGLQWFQLYISPDREVTKALVIRAEKAGYKALVVTVDLPVPGKSSSATKSGFKPPRVPKCSTIYVSIELMMSPEIARQNALIDCRITLKRSCIIVRLLLFKVLIQNFNKNAPEGYLDLKKYVDFISAH</sequence>